<reference evidence="2 3" key="1">
    <citation type="journal article" date="2021" name="Plant Biotechnol. J.">
        <title>Multi-omics assisted identification of the key and species-specific regulatory components of drought-tolerant mechanisms in Gossypium stocksii.</title>
        <authorList>
            <person name="Yu D."/>
            <person name="Ke L."/>
            <person name="Zhang D."/>
            <person name="Wu Y."/>
            <person name="Sun Y."/>
            <person name="Mei J."/>
            <person name="Sun J."/>
            <person name="Sun Y."/>
        </authorList>
    </citation>
    <scope>NUCLEOTIDE SEQUENCE [LARGE SCALE GENOMIC DNA]</scope>
    <source>
        <strain evidence="3">cv. E1</strain>
        <tissue evidence="2">Leaf</tissue>
    </source>
</reference>
<evidence type="ECO:0000313" key="2">
    <source>
        <dbReference type="EMBL" id="KAH1129727.1"/>
    </source>
</evidence>
<evidence type="ECO:0000256" key="1">
    <source>
        <dbReference type="SAM" id="MobiDB-lite"/>
    </source>
</evidence>
<dbReference type="EMBL" id="JAIQCV010000001">
    <property type="protein sequence ID" value="KAH1129727.1"/>
    <property type="molecule type" value="Genomic_DNA"/>
</dbReference>
<evidence type="ECO:0000313" key="3">
    <source>
        <dbReference type="Proteomes" id="UP000828251"/>
    </source>
</evidence>
<sequence>CSVSKQNPERSISWGLGGVPGPHNHHGNQNYIDVSKAAPSAAWDNVWGENISA</sequence>
<organism evidence="2 3">
    <name type="scientific">Gossypium stocksii</name>
    <dbReference type="NCBI Taxonomy" id="47602"/>
    <lineage>
        <taxon>Eukaryota</taxon>
        <taxon>Viridiplantae</taxon>
        <taxon>Streptophyta</taxon>
        <taxon>Embryophyta</taxon>
        <taxon>Tracheophyta</taxon>
        <taxon>Spermatophyta</taxon>
        <taxon>Magnoliopsida</taxon>
        <taxon>eudicotyledons</taxon>
        <taxon>Gunneridae</taxon>
        <taxon>Pentapetalae</taxon>
        <taxon>rosids</taxon>
        <taxon>malvids</taxon>
        <taxon>Malvales</taxon>
        <taxon>Malvaceae</taxon>
        <taxon>Malvoideae</taxon>
        <taxon>Gossypium</taxon>
    </lineage>
</organism>
<dbReference type="Proteomes" id="UP000828251">
    <property type="component" value="Unassembled WGS sequence"/>
</dbReference>
<keyword evidence="3" id="KW-1185">Reference proteome</keyword>
<name>A0A9D3WIB5_9ROSI</name>
<protein>
    <submittedName>
        <fullName evidence="2">Uncharacterized protein</fullName>
    </submittedName>
</protein>
<feature type="region of interest" description="Disordered" evidence="1">
    <location>
        <begin position="1"/>
        <end position="21"/>
    </location>
</feature>
<gene>
    <name evidence="2" type="ORF">J1N35_001105</name>
</gene>
<feature type="compositionally biased region" description="Polar residues" evidence="1">
    <location>
        <begin position="1"/>
        <end position="10"/>
    </location>
</feature>
<dbReference type="AlphaFoldDB" id="A0A9D3WIB5"/>
<accession>A0A9D3WIB5</accession>
<feature type="non-terminal residue" evidence="2">
    <location>
        <position position="1"/>
    </location>
</feature>
<proteinExistence type="predicted"/>
<comment type="caution">
    <text evidence="2">The sequence shown here is derived from an EMBL/GenBank/DDBJ whole genome shotgun (WGS) entry which is preliminary data.</text>
</comment>